<dbReference type="InterPro" id="IPR008869">
    <property type="entry name" value="MlaC/ttg2D"/>
</dbReference>
<keyword evidence="3" id="KW-1185">Reference proteome</keyword>
<gene>
    <name evidence="2" type="ORF">DESUT3_26950</name>
</gene>
<evidence type="ECO:0000256" key="1">
    <source>
        <dbReference type="SAM" id="SignalP"/>
    </source>
</evidence>
<reference evidence="2 3" key="1">
    <citation type="journal article" date="2016" name="C (Basel)">
        <title>Selective Growth of and Electricity Production by Marine Exoelectrogenic Bacteria in Self-Aggregated Hydrogel of Microbially Reduced Graphene Oxide.</title>
        <authorList>
            <person name="Yoshida N."/>
            <person name="Goto Y."/>
            <person name="Miyata Y."/>
        </authorList>
    </citation>
    <scope>NUCLEOTIDE SEQUENCE [LARGE SCALE GENOMIC DNA]</scope>
    <source>
        <strain evidence="2 3">NIT-T3</strain>
    </source>
</reference>
<name>A0ABN6DZQ8_9BACT</name>
<evidence type="ECO:0000313" key="3">
    <source>
        <dbReference type="Proteomes" id="UP001319827"/>
    </source>
</evidence>
<feature type="chain" id="PRO_5046066642" evidence="1">
    <location>
        <begin position="20"/>
        <end position="202"/>
    </location>
</feature>
<dbReference type="Gene3D" id="3.10.450.710">
    <property type="entry name" value="Tgt2/MlaC"/>
    <property type="match status" value="1"/>
</dbReference>
<dbReference type="EMBL" id="AP024355">
    <property type="protein sequence ID" value="BCR05626.1"/>
    <property type="molecule type" value="Genomic_DNA"/>
</dbReference>
<evidence type="ECO:0000313" key="2">
    <source>
        <dbReference type="EMBL" id="BCR05626.1"/>
    </source>
</evidence>
<protein>
    <submittedName>
        <fullName evidence="2">Toluene tolerance protein</fullName>
    </submittedName>
</protein>
<dbReference type="Pfam" id="PF05494">
    <property type="entry name" value="MlaC"/>
    <property type="match status" value="1"/>
</dbReference>
<accession>A0ABN6DZQ8</accession>
<dbReference type="RefSeq" id="WP_221249038.1">
    <property type="nucleotide sequence ID" value="NZ_AP024355.1"/>
</dbReference>
<keyword evidence="1" id="KW-0732">Signal</keyword>
<organism evidence="2 3">
    <name type="scientific">Desulfuromonas versatilis</name>
    <dbReference type="NCBI Taxonomy" id="2802975"/>
    <lineage>
        <taxon>Bacteria</taxon>
        <taxon>Pseudomonadati</taxon>
        <taxon>Thermodesulfobacteriota</taxon>
        <taxon>Desulfuromonadia</taxon>
        <taxon>Desulfuromonadales</taxon>
        <taxon>Desulfuromonadaceae</taxon>
        <taxon>Desulfuromonas</taxon>
    </lineage>
</organism>
<dbReference type="Proteomes" id="UP001319827">
    <property type="component" value="Chromosome"/>
</dbReference>
<dbReference type="PIRSF" id="PIRSF004649">
    <property type="entry name" value="MlaC"/>
    <property type="match status" value="1"/>
</dbReference>
<dbReference type="PANTHER" id="PTHR36573:SF1">
    <property type="entry name" value="INTERMEMBRANE PHOSPHOLIPID TRANSPORT SYSTEM BINDING PROTEIN MLAC"/>
    <property type="match status" value="1"/>
</dbReference>
<dbReference type="InterPro" id="IPR042245">
    <property type="entry name" value="Tgt2/MlaC_sf"/>
</dbReference>
<dbReference type="PANTHER" id="PTHR36573">
    <property type="entry name" value="INTERMEMBRANE PHOSPHOLIPID TRANSPORT SYSTEM BINDING PROTEIN MLAC"/>
    <property type="match status" value="1"/>
</dbReference>
<reference evidence="2 3" key="2">
    <citation type="journal article" date="2021" name="Int. J. Syst. Evol. Microbiol.">
        <title>Isolation and Polyphasic Characterization of Desulfuromonas versatilis sp. Nov., an Electrogenic Bacteria Capable of Versatile Metabolism Isolated from a Graphene Oxide-Reducing Enrichment Culture.</title>
        <authorList>
            <person name="Xie L."/>
            <person name="Yoshida N."/>
            <person name="Ishii S."/>
            <person name="Meng L."/>
        </authorList>
    </citation>
    <scope>NUCLEOTIDE SEQUENCE [LARGE SCALE GENOMIC DNA]</scope>
    <source>
        <strain evidence="2 3">NIT-T3</strain>
    </source>
</reference>
<proteinExistence type="predicted"/>
<sequence>MKFKRFAAILLVLGMVVPAAWGLAATAAMDQVQQTVDGVIATLRDKGMESEARRQKLTGLIRARFDFETMSQWVLGPAWRKADTTEKSRFIALFSDLLEATYLGRIEAYTDEKVSYAGEKVEGERAQIDTFVLTAGADIPITYKLVLRGDQWLVYDVIIEEISLVRNYRSTYNEIIRREGMSGLFTRMEEKIRELKATEGQG</sequence>
<feature type="signal peptide" evidence="1">
    <location>
        <begin position="1"/>
        <end position="19"/>
    </location>
</feature>